<keyword evidence="1" id="KW-0812">Transmembrane</keyword>
<protein>
    <submittedName>
        <fullName evidence="4">SAVED domain-containing protein</fullName>
    </submittedName>
</protein>
<comment type="caution">
    <text evidence="4">The sequence shown here is derived from an EMBL/GenBank/DDBJ whole genome shotgun (WGS) entry which is preliminary data.</text>
</comment>
<keyword evidence="1" id="KW-1133">Transmembrane helix</keyword>
<evidence type="ECO:0000256" key="1">
    <source>
        <dbReference type="SAM" id="Phobius"/>
    </source>
</evidence>
<feature type="transmembrane region" description="Helical" evidence="1">
    <location>
        <begin position="28"/>
        <end position="50"/>
    </location>
</feature>
<organism evidence="4 5">
    <name type="scientific">Hoeflea poritis</name>
    <dbReference type="NCBI Taxonomy" id="2993659"/>
    <lineage>
        <taxon>Bacteria</taxon>
        <taxon>Pseudomonadati</taxon>
        <taxon>Pseudomonadota</taxon>
        <taxon>Alphaproteobacteria</taxon>
        <taxon>Hyphomicrobiales</taxon>
        <taxon>Rhizobiaceae</taxon>
        <taxon>Hoeflea</taxon>
    </lineage>
</organism>
<dbReference type="Proteomes" id="UP001148313">
    <property type="component" value="Unassembled WGS sequence"/>
</dbReference>
<feature type="transmembrane region" description="Helical" evidence="1">
    <location>
        <begin position="70"/>
        <end position="90"/>
    </location>
</feature>
<keyword evidence="5" id="KW-1185">Reference proteome</keyword>
<reference evidence="4" key="1">
    <citation type="submission" date="2022-11" db="EMBL/GenBank/DDBJ databases">
        <title>Hoeflea poritis sp. nov., isolated from scleractinian coral Porites lutea.</title>
        <authorList>
            <person name="Zhang G."/>
            <person name="Wei Q."/>
            <person name="Cai L."/>
        </authorList>
    </citation>
    <scope>NUCLEOTIDE SEQUENCE</scope>
    <source>
        <strain evidence="4">E7-10</strain>
    </source>
</reference>
<proteinExistence type="predicted"/>
<feature type="domain" description="SMODS-associated and fused to various effectors" evidence="2">
    <location>
        <begin position="162"/>
        <end position="348"/>
    </location>
</feature>
<evidence type="ECO:0000313" key="5">
    <source>
        <dbReference type="Proteomes" id="UP001148313"/>
    </source>
</evidence>
<dbReference type="Pfam" id="PF18303">
    <property type="entry name" value="Saf_2TM"/>
    <property type="match status" value="1"/>
</dbReference>
<sequence length="362" mass="40030">MRKIFILIFHFAARAIDYYFRLKNTPRYLANIGLILIGSSSITFGAVAAFQFGNVPITASFTFGDAPSAQLVLGFCVLVIGILFEIASHLRDIQRENRRRIAVIELRGLRGVSGAPLAEAIPKSIRGTKDPLLISLKPKDDGQIEPIAAIKEISTVVSTLQQREQGQNRADIVRVFGGLAPVPFLFLTGVMLDNEQGLEAILDWDRDLLKWRELDGVDDLYRFVPSNVQELPDKTDEVILAVSASFKVDIEGALQAAGDLPLVELDLENRSTTSHWSESKQIALAASLRNTVQILKDKGVKKIHLFLAAPASLSFRFGTQFDKRLSPPTIIYQYEPDHKPPFPWGISLPVAGKEEASIEILS</sequence>
<feature type="transmembrane region" description="Helical" evidence="1">
    <location>
        <begin position="172"/>
        <end position="192"/>
    </location>
</feature>
<evidence type="ECO:0000313" key="4">
    <source>
        <dbReference type="EMBL" id="MDA4848600.1"/>
    </source>
</evidence>
<dbReference type="InterPro" id="IPR040836">
    <property type="entry name" value="SAVED"/>
</dbReference>
<dbReference type="RefSeq" id="WP_271092468.1">
    <property type="nucleotide sequence ID" value="NZ_JAPJZH010000025.1"/>
</dbReference>
<accession>A0ABT4VV68</accession>
<gene>
    <name evidence="4" type="ORF">OOZ53_24805</name>
</gene>
<dbReference type="InterPro" id="IPR041167">
    <property type="entry name" value="Saf_2TM"/>
</dbReference>
<name>A0ABT4VV68_9HYPH</name>
<feature type="domain" description="SAVED-fused 2TM effector" evidence="3">
    <location>
        <begin position="7"/>
        <end position="148"/>
    </location>
</feature>
<evidence type="ECO:0000259" key="3">
    <source>
        <dbReference type="Pfam" id="PF18303"/>
    </source>
</evidence>
<keyword evidence="1" id="KW-0472">Membrane</keyword>
<evidence type="ECO:0000259" key="2">
    <source>
        <dbReference type="Pfam" id="PF18145"/>
    </source>
</evidence>
<dbReference type="NCBIfam" id="NF033611">
    <property type="entry name" value="SAVED"/>
    <property type="match status" value="1"/>
</dbReference>
<dbReference type="EMBL" id="JAPJZH010000025">
    <property type="protein sequence ID" value="MDA4848600.1"/>
    <property type="molecule type" value="Genomic_DNA"/>
</dbReference>
<dbReference type="Pfam" id="PF18145">
    <property type="entry name" value="SAVED"/>
    <property type="match status" value="1"/>
</dbReference>